<organism evidence="9 10">
    <name type="scientific">Puccinia sorghi</name>
    <dbReference type="NCBI Taxonomy" id="27349"/>
    <lineage>
        <taxon>Eukaryota</taxon>
        <taxon>Fungi</taxon>
        <taxon>Dikarya</taxon>
        <taxon>Basidiomycota</taxon>
        <taxon>Pucciniomycotina</taxon>
        <taxon>Pucciniomycetes</taxon>
        <taxon>Pucciniales</taxon>
        <taxon>Pucciniaceae</taxon>
        <taxon>Puccinia</taxon>
    </lineage>
</organism>
<comment type="similarity">
    <text evidence="3">Belongs to the HARBI1 family.</text>
</comment>
<feature type="domain" description="DDE Tnp4" evidence="8">
    <location>
        <begin position="14"/>
        <end position="176"/>
    </location>
</feature>
<reference evidence="9 10" key="1">
    <citation type="submission" date="2015-08" db="EMBL/GenBank/DDBJ databases">
        <title>Next Generation Sequencing and Analysis of the Genome of Puccinia sorghi L Schw, the Causal Agent of Maize Common Rust.</title>
        <authorList>
            <person name="Rochi L."/>
            <person name="Burguener G."/>
            <person name="Darino M."/>
            <person name="Turjanski A."/>
            <person name="Kreff E."/>
            <person name="Dieguez M.J."/>
            <person name="Sacco F."/>
        </authorList>
    </citation>
    <scope>NUCLEOTIDE SEQUENCE [LARGE SCALE GENOMIC DNA]</scope>
    <source>
        <strain evidence="9 10">RO10H11247</strain>
    </source>
</reference>
<keyword evidence="7" id="KW-0539">Nucleus</keyword>
<dbReference type="InterPro" id="IPR045249">
    <property type="entry name" value="HARBI1-like"/>
</dbReference>
<evidence type="ECO:0000313" key="10">
    <source>
        <dbReference type="Proteomes" id="UP000037035"/>
    </source>
</evidence>
<keyword evidence="6" id="KW-0378">Hydrolase</keyword>
<protein>
    <recommendedName>
        <fullName evidence="8">DDE Tnp4 domain-containing protein</fullName>
    </recommendedName>
</protein>
<dbReference type="VEuPathDB" id="FungiDB:VP01_9664g1"/>
<dbReference type="GO" id="GO:0004518">
    <property type="term" value="F:nuclease activity"/>
    <property type="evidence" value="ECO:0007669"/>
    <property type="project" value="UniProtKB-KW"/>
</dbReference>
<sequence length="192" mass="22506">VMQEEGFPGFIGFVDGTTIHLSQKPPIEGNHYYYCKKRYSILLTLVCDVNKKFTSYLASYPGSCHNGYVFSNMQIAQQPEKIFDQNQFLLEDSAYTSDWFTLPARKGKELLDHQNVNFNYHLAQSQVRIEHAIGILKGQISSLRELRTQIRNHKGMKDTIRWNTIRWIISCVVIHNLLEDLKDRWDELYEED</sequence>
<dbReference type="AlphaFoldDB" id="A0A0L6U629"/>
<evidence type="ECO:0000259" key="8">
    <source>
        <dbReference type="Pfam" id="PF13359"/>
    </source>
</evidence>
<evidence type="ECO:0000256" key="2">
    <source>
        <dbReference type="ARBA" id="ARBA00004123"/>
    </source>
</evidence>
<keyword evidence="5" id="KW-0479">Metal-binding</keyword>
<comment type="subcellular location">
    <subcellularLocation>
        <location evidence="2">Nucleus</location>
    </subcellularLocation>
</comment>
<gene>
    <name evidence="9" type="ORF">VP01_9664g1</name>
</gene>
<comment type="caution">
    <text evidence="9">The sequence shown here is derived from an EMBL/GenBank/DDBJ whole genome shotgun (WGS) entry which is preliminary data.</text>
</comment>
<proteinExistence type="inferred from homology"/>
<keyword evidence="10" id="KW-1185">Reference proteome</keyword>
<dbReference type="GO" id="GO:0016787">
    <property type="term" value="F:hydrolase activity"/>
    <property type="evidence" value="ECO:0007669"/>
    <property type="project" value="UniProtKB-KW"/>
</dbReference>
<comment type="cofactor">
    <cofactor evidence="1">
        <name>a divalent metal cation</name>
        <dbReference type="ChEBI" id="CHEBI:60240"/>
    </cofactor>
</comment>
<dbReference type="EMBL" id="LAVV01015341">
    <property type="protein sequence ID" value="KNZ43968.1"/>
    <property type="molecule type" value="Genomic_DNA"/>
</dbReference>
<dbReference type="GO" id="GO:0005634">
    <property type="term" value="C:nucleus"/>
    <property type="evidence" value="ECO:0007669"/>
    <property type="project" value="UniProtKB-SubCell"/>
</dbReference>
<dbReference type="STRING" id="27349.A0A0L6U629"/>
<evidence type="ECO:0000256" key="6">
    <source>
        <dbReference type="ARBA" id="ARBA00022801"/>
    </source>
</evidence>
<dbReference type="OrthoDB" id="2502344at2759"/>
<dbReference type="PANTHER" id="PTHR22930">
    <property type="match status" value="1"/>
</dbReference>
<dbReference type="InterPro" id="IPR027806">
    <property type="entry name" value="HARBI1_dom"/>
</dbReference>
<evidence type="ECO:0000256" key="3">
    <source>
        <dbReference type="ARBA" id="ARBA00006958"/>
    </source>
</evidence>
<evidence type="ECO:0000256" key="7">
    <source>
        <dbReference type="ARBA" id="ARBA00023242"/>
    </source>
</evidence>
<dbReference type="Pfam" id="PF13359">
    <property type="entry name" value="DDE_Tnp_4"/>
    <property type="match status" value="1"/>
</dbReference>
<evidence type="ECO:0000313" key="9">
    <source>
        <dbReference type="EMBL" id="KNZ43968.1"/>
    </source>
</evidence>
<dbReference type="Proteomes" id="UP000037035">
    <property type="component" value="Unassembled WGS sequence"/>
</dbReference>
<keyword evidence="4" id="KW-0540">Nuclease</keyword>
<dbReference type="PANTHER" id="PTHR22930:SF85">
    <property type="entry name" value="GH03217P-RELATED"/>
    <property type="match status" value="1"/>
</dbReference>
<evidence type="ECO:0000256" key="4">
    <source>
        <dbReference type="ARBA" id="ARBA00022722"/>
    </source>
</evidence>
<evidence type="ECO:0000256" key="1">
    <source>
        <dbReference type="ARBA" id="ARBA00001968"/>
    </source>
</evidence>
<feature type="non-terminal residue" evidence="9">
    <location>
        <position position="1"/>
    </location>
</feature>
<name>A0A0L6U629_9BASI</name>
<dbReference type="GO" id="GO:0046872">
    <property type="term" value="F:metal ion binding"/>
    <property type="evidence" value="ECO:0007669"/>
    <property type="project" value="UniProtKB-KW"/>
</dbReference>
<evidence type="ECO:0000256" key="5">
    <source>
        <dbReference type="ARBA" id="ARBA00022723"/>
    </source>
</evidence>
<accession>A0A0L6U629</accession>